<dbReference type="InterPro" id="IPR056601">
    <property type="entry name" value="Galaxin_dom"/>
</dbReference>
<feature type="domain" description="Galaxin-like repeats" evidence="2">
    <location>
        <begin position="34"/>
        <end position="153"/>
    </location>
</feature>
<dbReference type="Pfam" id="PF24748">
    <property type="entry name" value="Galaxin_repeat"/>
    <property type="match status" value="1"/>
</dbReference>
<reference evidence="3" key="1">
    <citation type="journal article" date="2023" name="Mol. Biol. Evol.">
        <title>Third-Generation Sequencing Reveals the Adaptive Role of the Epigenome in Three Deep-Sea Polychaetes.</title>
        <authorList>
            <person name="Perez M."/>
            <person name="Aroh O."/>
            <person name="Sun Y."/>
            <person name="Lan Y."/>
            <person name="Juniper S.K."/>
            <person name="Young C.R."/>
            <person name="Angers B."/>
            <person name="Qian P.Y."/>
        </authorList>
    </citation>
    <scope>NUCLEOTIDE SEQUENCE</scope>
    <source>
        <strain evidence="3">R07B-5</strain>
    </source>
</reference>
<evidence type="ECO:0000256" key="1">
    <source>
        <dbReference type="SAM" id="Phobius"/>
    </source>
</evidence>
<dbReference type="InterPro" id="IPR055284">
    <property type="entry name" value="Galaxin-like"/>
</dbReference>
<keyword evidence="4" id="KW-1185">Reference proteome</keyword>
<comment type="caution">
    <text evidence="3">The sequence shown here is derived from an EMBL/GenBank/DDBJ whole genome shotgun (WGS) entry which is preliminary data.</text>
</comment>
<dbReference type="PANTHER" id="PTHR34490">
    <property type="entry name" value="PROTEIN CBG12054-RELATED"/>
    <property type="match status" value="1"/>
</dbReference>
<accession>A0AAD9NYT3</accession>
<protein>
    <recommendedName>
        <fullName evidence="2">Galaxin-like repeats domain-containing protein</fullName>
    </recommendedName>
</protein>
<feature type="transmembrane region" description="Helical" evidence="1">
    <location>
        <begin position="12"/>
        <end position="30"/>
    </location>
</feature>
<keyword evidence="1" id="KW-0472">Membrane</keyword>
<dbReference type="AlphaFoldDB" id="A0AAD9NYT3"/>
<keyword evidence="1" id="KW-0812">Transmembrane</keyword>
<evidence type="ECO:0000313" key="3">
    <source>
        <dbReference type="EMBL" id="KAK2184931.1"/>
    </source>
</evidence>
<name>A0AAD9NYT3_RIDPI</name>
<keyword evidence="1" id="KW-1133">Transmembrane helix</keyword>
<sequence>MCWAAKTKYGRLSVVVFILVSLGCSGAFLFDDNCGGEPYDKETEICCNGVKHPMDPNSECCAGSMIDTRASTCHLGVIVTHDNEVGCDGVYYKKEEQLCCDGKLTERDRNIECCNGELMDTRASYCDWGMIISNRDENGCDNIYYKRDEQVCCHNKLYPNTKYTECCAGQIMDTRAAVCLLGMVVDTRNGNQCFLLLQSG</sequence>
<dbReference type="PROSITE" id="PS51257">
    <property type="entry name" value="PROKAR_LIPOPROTEIN"/>
    <property type="match status" value="1"/>
</dbReference>
<evidence type="ECO:0000259" key="2">
    <source>
        <dbReference type="Pfam" id="PF24748"/>
    </source>
</evidence>
<proteinExistence type="predicted"/>
<evidence type="ECO:0000313" key="4">
    <source>
        <dbReference type="Proteomes" id="UP001209878"/>
    </source>
</evidence>
<dbReference type="Proteomes" id="UP001209878">
    <property type="component" value="Unassembled WGS sequence"/>
</dbReference>
<gene>
    <name evidence="3" type="ORF">NP493_249g12028</name>
</gene>
<organism evidence="3 4">
    <name type="scientific">Ridgeia piscesae</name>
    <name type="common">Tubeworm</name>
    <dbReference type="NCBI Taxonomy" id="27915"/>
    <lineage>
        <taxon>Eukaryota</taxon>
        <taxon>Metazoa</taxon>
        <taxon>Spiralia</taxon>
        <taxon>Lophotrochozoa</taxon>
        <taxon>Annelida</taxon>
        <taxon>Polychaeta</taxon>
        <taxon>Sedentaria</taxon>
        <taxon>Canalipalpata</taxon>
        <taxon>Sabellida</taxon>
        <taxon>Siboglinidae</taxon>
        <taxon>Ridgeia</taxon>
    </lineage>
</organism>
<dbReference type="EMBL" id="JAODUO010000249">
    <property type="protein sequence ID" value="KAK2184931.1"/>
    <property type="molecule type" value="Genomic_DNA"/>
</dbReference>